<dbReference type="RefSeq" id="WP_174812058.1">
    <property type="nucleotide sequence ID" value="NZ_BJYR01000020.1"/>
</dbReference>
<dbReference type="PANTHER" id="PTHR40469">
    <property type="entry name" value="SECRETED GLYCOSYL HYDROLASE"/>
    <property type="match status" value="1"/>
</dbReference>
<evidence type="ECO:0000313" key="3">
    <source>
        <dbReference type="Proteomes" id="UP000321464"/>
    </source>
</evidence>
<comment type="caution">
    <text evidence="2">The sequence shown here is derived from an EMBL/GenBank/DDBJ whole genome shotgun (WGS) entry which is preliminary data.</text>
</comment>
<dbReference type="InterPro" id="IPR029062">
    <property type="entry name" value="Class_I_gatase-like"/>
</dbReference>
<dbReference type="AlphaFoldDB" id="A0A512ANG6"/>
<gene>
    <name evidence="2" type="ORF">NSE01_30630</name>
</gene>
<dbReference type="Pfam" id="PF06283">
    <property type="entry name" value="ThuA"/>
    <property type="match status" value="1"/>
</dbReference>
<dbReference type="SUPFAM" id="SSF52317">
    <property type="entry name" value="Class I glutamine amidotransferase-like"/>
    <property type="match status" value="1"/>
</dbReference>
<dbReference type="PANTHER" id="PTHR40469:SF2">
    <property type="entry name" value="GALACTOSE-BINDING DOMAIN-LIKE SUPERFAMILY PROTEIN"/>
    <property type="match status" value="1"/>
</dbReference>
<keyword evidence="3" id="KW-1185">Reference proteome</keyword>
<sequence length="246" mass="28346">MTKRIDAHFVAAGKYHDIDFARLEVLKLLGEHPEIRTTVAMDFSNTERLEQCQFLVTYTCTVLPTPEETVKIKEFLDRGGRWLALHGTNSILKFVEGGVDCPEERDDVMEVLGTQFKAHPPIGPFRVEVTDKTHPLTQGLEDFDVIDELYIMKEKAPIKILMQTRFDGEATGFIEANYENVVVPILYLRDHGKGGVLYNTLGHCRSHFDVIELLPFWTHPERCSWNYPVYYETLRRGIRWAMSEIA</sequence>
<accession>A0A512ANG6</accession>
<reference evidence="2 3" key="1">
    <citation type="submission" date="2019-07" db="EMBL/GenBank/DDBJ databases">
        <title>Whole genome shotgun sequence of Novosphingobium sediminis NBRC 106119.</title>
        <authorList>
            <person name="Hosoyama A."/>
            <person name="Uohara A."/>
            <person name="Ohji S."/>
            <person name="Ichikawa N."/>
        </authorList>
    </citation>
    <scope>NUCLEOTIDE SEQUENCE [LARGE SCALE GENOMIC DNA]</scope>
    <source>
        <strain evidence="2 3">NBRC 106119</strain>
    </source>
</reference>
<evidence type="ECO:0000259" key="1">
    <source>
        <dbReference type="Pfam" id="PF06283"/>
    </source>
</evidence>
<protein>
    <recommendedName>
        <fullName evidence="1">ThuA-like domain-containing protein</fullName>
    </recommendedName>
</protein>
<feature type="domain" description="ThuA-like" evidence="1">
    <location>
        <begin position="22"/>
        <end position="209"/>
    </location>
</feature>
<proteinExistence type="predicted"/>
<name>A0A512ANG6_9SPHN</name>
<dbReference type="EMBL" id="BJYR01000020">
    <property type="protein sequence ID" value="GEO01231.1"/>
    <property type="molecule type" value="Genomic_DNA"/>
</dbReference>
<dbReference type="InterPro" id="IPR029010">
    <property type="entry name" value="ThuA-like"/>
</dbReference>
<organism evidence="2 3">
    <name type="scientific">Novosphingobium sediminis</name>
    <dbReference type="NCBI Taxonomy" id="707214"/>
    <lineage>
        <taxon>Bacteria</taxon>
        <taxon>Pseudomonadati</taxon>
        <taxon>Pseudomonadota</taxon>
        <taxon>Alphaproteobacteria</taxon>
        <taxon>Sphingomonadales</taxon>
        <taxon>Sphingomonadaceae</taxon>
        <taxon>Novosphingobium</taxon>
    </lineage>
</organism>
<dbReference type="Proteomes" id="UP000321464">
    <property type="component" value="Unassembled WGS sequence"/>
</dbReference>
<evidence type="ECO:0000313" key="2">
    <source>
        <dbReference type="EMBL" id="GEO01231.1"/>
    </source>
</evidence>
<dbReference type="Gene3D" id="3.40.50.880">
    <property type="match status" value="1"/>
</dbReference>